<dbReference type="STRING" id="88036.D8RXW9"/>
<dbReference type="PANTHER" id="PTHR47926:SF533">
    <property type="entry name" value="DYW DOMAIN-CONTAINING PROTEIN"/>
    <property type="match status" value="1"/>
</dbReference>
<keyword evidence="3" id="KW-1133">Transmembrane helix</keyword>
<evidence type="ECO:0008006" key="6">
    <source>
        <dbReference type="Google" id="ProtNLM"/>
    </source>
</evidence>
<dbReference type="eggNOG" id="KOG4197">
    <property type="taxonomic scope" value="Eukaryota"/>
</dbReference>
<dbReference type="PANTHER" id="PTHR47926">
    <property type="entry name" value="PENTATRICOPEPTIDE REPEAT-CONTAINING PROTEIN"/>
    <property type="match status" value="1"/>
</dbReference>
<evidence type="ECO:0000313" key="5">
    <source>
        <dbReference type="Proteomes" id="UP000001514"/>
    </source>
</evidence>
<reference evidence="4 5" key="1">
    <citation type="journal article" date="2011" name="Science">
        <title>The Selaginella genome identifies genetic changes associated with the evolution of vascular plants.</title>
        <authorList>
            <person name="Banks J.A."/>
            <person name="Nishiyama T."/>
            <person name="Hasebe M."/>
            <person name="Bowman J.L."/>
            <person name="Gribskov M."/>
            <person name="dePamphilis C."/>
            <person name="Albert V.A."/>
            <person name="Aono N."/>
            <person name="Aoyama T."/>
            <person name="Ambrose B.A."/>
            <person name="Ashton N.W."/>
            <person name="Axtell M.J."/>
            <person name="Barker E."/>
            <person name="Barker M.S."/>
            <person name="Bennetzen J.L."/>
            <person name="Bonawitz N.D."/>
            <person name="Chapple C."/>
            <person name="Cheng C."/>
            <person name="Correa L.G."/>
            <person name="Dacre M."/>
            <person name="DeBarry J."/>
            <person name="Dreyer I."/>
            <person name="Elias M."/>
            <person name="Engstrom E.M."/>
            <person name="Estelle M."/>
            <person name="Feng L."/>
            <person name="Finet C."/>
            <person name="Floyd S.K."/>
            <person name="Frommer W.B."/>
            <person name="Fujita T."/>
            <person name="Gramzow L."/>
            <person name="Gutensohn M."/>
            <person name="Harholt J."/>
            <person name="Hattori M."/>
            <person name="Heyl A."/>
            <person name="Hirai T."/>
            <person name="Hiwatashi Y."/>
            <person name="Ishikawa M."/>
            <person name="Iwata M."/>
            <person name="Karol K.G."/>
            <person name="Koehler B."/>
            <person name="Kolukisaoglu U."/>
            <person name="Kubo M."/>
            <person name="Kurata T."/>
            <person name="Lalonde S."/>
            <person name="Li K."/>
            <person name="Li Y."/>
            <person name="Litt A."/>
            <person name="Lyons E."/>
            <person name="Manning G."/>
            <person name="Maruyama T."/>
            <person name="Michael T.P."/>
            <person name="Mikami K."/>
            <person name="Miyazaki S."/>
            <person name="Morinaga S."/>
            <person name="Murata T."/>
            <person name="Mueller-Roeber B."/>
            <person name="Nelson D.R."/>
            <person name="Obara M."/>
            <person name="Oguri Y."/>
            <person name="Olmstead R.G."/>
            <person name="Onodera N."/>
            <person name="Petersen B.L."/>
            <person name="Pils B."/>
            <person name="Prigge M."/>
            <person name="Rensing S.A."/>
            <person name="Riano-Pachon D.M."/>
            <person name="Roberts A.W."/>
            <person name="Sato Y."/>
            <person name="Scheller H.V."/>
            <person name="Schulz B."/>
            <person name="Schulz C."/>
            <person name="Shakirov E.V."/>
            <person name="Shibagaki N."/>
            <person name="Shinohara N."/>
            <person name="Shippen D.E."/>
            <person name="Soerensen I."/>
            <person name="Sotooka R."/>
            <person name="Sugimoto N."/>
            <person name="Sugita M."/>
            <person name="Sumikawa N."/>
            <person name="Tanurdzic M."/>
            <person name="Theissen G."/>
            <person name="Ulvskov P."/>
            <person name="Wakazuki S."/>
            <person name="Weng J.K."/>
            <person name="Willats W.W."/>
            <person name="Wipf D."/>
            <person name="Wolf P.G."/>
            <person name="Yang L."/>
            <person name="Zimmer A.D."/>
            <person name="Zhu Q."/>
            <person name="Mitros T."/>
            <person name="Hellsten U."/>
            <person name="Loque D."/>
            <person name="Otillar R."/>
            <person name="Salamov A."/>
            <person name="Schmutz J."/>
            <person name="Shapiro H."/>
            <person name="Lindquist E."/>
            <person name="Lucas S."/>
            <person name="Rokhsar D."/>
            <person name="Grigoriev I.V."/>
        </authorList>
    </citation>
    <scope>NUCLEOTIDE SEQUENCE [LARGE SCALE GENOMIC DNA]</scope>
</reference>
<protein>
    <recommendedName>
        <fullName evidence="6">Pentacotripeptide-repeat region of PRORP domain-containing protein</fullName>
    </recommendedName>
</protein>
<dbReference type="InParanoid" id="D8RXW9"/>
<dbReference type="PROSITE" id="PS51375">
    <property type="entry name" value="PPR"/>
    <property type="match status" value="1"/>
</dbReference>
<dbReference type="Pfam" id="PF13041">
    <property type="entry name" value="PPR_2"/>
    <property type="match status" value="1"/>
</dbReference>
<dbReference type="GO" id="GO:0009451">
    <property type="term" value="P:RNA modification"/>
    <property type="evidence" value="ECO:0007669"/>
    <property type="project" value="InterPro"/>
</dbReference>
<evidence type="ECO:0000256" key="1">
    <source>
        <dbReference type="ARBA" id="ARBA00022737"/>
    </source>
</evidence>
<evidence type="ECO:0000256" key="2">
    <source>
        <dbReference type="PROSITE-ProRule" id="PRU00708"/>
    </source>
</evidence>
<sequence>NTLLQAHAQAGHTDQCRRIFAAMPDPDAISWSTLIQAFAQNGHGDLGVELFGAMILDGVVPTAITFISVLSGFNHVGMLDRGREIFHSIAAGHGLAITLQHYSAMVGILGRSKLLDEAEELAHSMPFLPDAQTWTELLAACVLHGDLERAERAATSIHQLEPKCPSSFLLLSS</sequence>
<dbReference type="InterPro" id="IPR011990">
    <property type="entry name" value="TPR-like_helical_dom_sf"/>
</dbReference>
<evidence type="ECO:0000256" key="3">
    <source>
        <dbReference type="SAM" id="Phobius"/>
    </source>
</evidence>
<dbReference type="Gramene" id="EFJ22992">
    <property type="protein sequence ID" value="EFJ22992"/>
    <property type="gene ID" value="SELMODRAFT_72365"/>
</dbReference>
<feature type="repeat" description="PPR" evidence="2">
    <location>
        <begin position="27"/>
        <end position="61"/>
    </location>
</feature>
<feature type="transmembrane region" description="Helical" evidence="3">
    <location>
        <begin position="50"/>
        <end position="73"/>
    </location>
</feature>
<dbReference type="KEGG" id="smo:SELMODRAFT_72365"/>
<feature type="non-terminal residue" evidence="4">
    <location>
        <position position="173"/>
    </location>
</feature>
<keyword evidence="5" id="KW-1185">Reference proteome</keyword>
<evidence type="ECO:0000313" key="4">
    <source>
        <dbReference type="EMBL" id="EFJ22992.1"/>
    </source>
</evidence>
<dbReference type="AlphaFoldDB" id="D8RXW9"/>
<dbReference type="HOGENOM" id="CLU_002706_0_0_1"/>
<dbReference type="InterPro" id="IPR046960">
    <property type="entry name" value="PPR_At4g14850-like_plant"/>
</dbReference>
<dbReference type="Pfam" id="PF01535">
    <property type="entry name" value="PPR"/>
    <property type="match status" value="2"/>
</dbReference>
<keyword evidence="3" id="KW-0812">Transmembrane</keyword>
<dbReference type="Proteomes" id="UP000001514">
    <property type="component" value="Unassembled WGS sequence"/>
</dbReference>
<name>D8RXW9_SELML</name>
<accession>D8RXW9</accession>
<keyword evidence="1" id="KW-0677">Repeat</keyword>
<gene>
    <name evidence="4" type="ORF">SELMODRAFT_72365</name>
</gene>
<dbReference type="EMBL" id="GL377594">
    <property type="protein sequence ID" value="EFJ22992.1"/>
    <property type="molecule type" value="Genomic_DNA"/>
</dbReference>
<feature type="non-terminal residue" evidence="4">
    <location>
        <position position="1"/>
    </location>
</feature>
<dbReference type="NCBIfam" id="TIGR00756">
    <property type="entry name" value="PPR"/>
    <property type="match status" value="1"/>
</dbReference>
<proteinExistence type="predicted"/>
<organism evidence="5">
    <name type="scientific">Selaginella moellendorffii</name>
    <name type="common">Spikemoss</name>
    <dbReference type="NCBI Taxonomy" id="88036"/>
    <lineage>
        <taxon>Eukaryota</taxon>
        <taxon>Viridiplantae</taxon>
        <taxon>Streptophyta</taxon>
        <taxon>Embryophyta</taxon>
        <taxon>Tracheophyta</taxon>
        <taxon>Lycopodiopsida</taxon>
        <taxon>Selaginellales</taxon>
        <taxon>Selaginellaceae</taxon>
        <taxon>Selaginella</taxon>
    </lineage>
</organism>
<dbReference type="Gene3D" id="1.25.40.10">
    <property type="entry name" value="Tetratricopeptide repeat domain"/>
    <property type="match status" value="2"/>
</dbReference>
<keyword evidence="3" id="KW-0472">Membrane</keyword>
<dbReference type="InterPro" id="IPR002885">
    <property type="entry name" value="PPR_rpt"/>
</dbReference>
<dbReference type="GO" id="GO:0003723">
    <property type="term" value="F:RNA binding"/>
    <property type="evidence" value="ECO:0007669"/>
    <property type="project" value="InterPro"/>
</dbReference>